<comment type="caution">
    <text evidence="1">The sequence shown here is derived from an EMBL/GenBank/DDBJ whole genome shotgun (WGS) entry which is preliminary data.</text>
</comment>
<sequence length="439" mass="50311">MSMMGEMTFFLGLQVNQSPRGIFINQSKYVLEILIKYGMETYNPVGTPMKIKYKLDYDKNGTLVDATKYCGMIGALMYLTSSRLNIVHATCLCARYQAMPIEKHLKEVKNADYAGWKDTFKSTFGEAQFYGEKMLTDYGFHFNKIPIYYDSKAAIAISCNPVQHSRTKHIAVRYQFIKEHIEKGTIEMFFVKTDYQLAELFTKSLTVDRFNYLVRRLDSLRQILHLNSLETIIQSSSNIIKHAVAEFVQFINAHQPVLLVFILIDESSWIGVSSVSFLAFEIGSVRIWLYIESKAFFDSEISQLSLNQKKQHVFNVLNAKPLEIAFLEFIELVIISTHSYPIQMLVVMPFDDLKFDDSDDYTFGVDISSRLPVDRKSIEMLTFAPPMRDSPESIFVIANRCLTPHCARYQVFNPLYVPIICCLCLCNRSCILSTGGTTT</sequence>
<gene>
    <name evidence="1" type="ORF">Tci_019395</name>
</gene>
<reference evidence="1" key="1">
    <citation type="journal article" date="2019" name="Sci. Rep.">
        <title>Draft genome of Tanacetum cinerariifolium, the natural source of mosquito coil.</title>
        <authorList>
            <person name="Yamashiro T."/>
            <person name="Shiraishi A."/>
            <person name="Satake H."/>
            <person name="Nakayama K."/>
        </authorList>
    </citation>
    <scope>NUCLEOTIDE SEQUENCE</scope>
</reference>
<dbReference type="PANTHER" id="PTHR11439">
    <property type="entry name" value="GAG-POL-RELATED RETROTRANSPOSON"/>
    <property type="match status" value="1"/>
</dbReference>
<protein>
    <recommendedName>
        <fullName evidence="2">Reverse transcriptase Ty1/copia-type domain-containing protein</fullName>
    </recommendedName>
</protein>
<name>A0A6L2KFE4_TANCI</name>
<accession>A0A6L2KFE4</accession>
<proteinExistence type="predicted"/>
<organism evidence="1">
    <name type="scientific">Tanacetum cinerariifolium</name>
    <name type="common">Dalmatian daisy</name>
    <name type="synonym">Chrysanthemum cinerariifolium</name>
    <dbReference type="NCBI Taxonomy" id="118510"/>
    <lineage>
        <taxon>Eukaryota</taxon>
        <taxon>Viridiplantae</taxon>
        <taxon>Streptophyta</taxon>
        <taxon>Embryophyta</taxon>
        <taxon>Tracheophyta</taxon>
        <taxon>Spermatophyta</taxon>
        <taxon>Magnoliopsida</taxon>
        <taxon>eudicotyledons</taxon>
        <taxon>Gunneridae</taxon>
        <taxon>Pentapetalae</taxon>
        <taxon>asterids</taxon>
        <taxon>campanulids</taxon>
        <taxon>Asterales</taxon>
        <taxon>Asteraceae</taxon>
        <taxon>Asteroideae</taxon>
        <taxon>Anthemideae</taxon>
        <taxon>Anthemidinae</taxon>
        <taxon>Tanacetum</taxon>
    </lineage>
</organism>
<dbReference type="AlphaFoldDB" id="A0A6L2KFE4"/>
<evidence type="ECO:0000313" key="1">
    <source>
        <dbReference type="EMBL" id="GEU47417.1"/>
    </source>
</evidence>
<dbReference type="PANTHER" id="PTHR11439:SF509">
    <property type="entry name" value="RNA-DIRECTED DNA POLYMERASE"/>
    <property type="match status" value="1"/>
</dbReference>
<dbReference type="EMBL" id="BKCJ010002269">
    <property type="protein sequence ID" value="GEU47417.1"/>
    <property type="molecule type" value="Genomic_DNA"/>
</dbReference>
<dbReference type="CDD" id="cd09272">
    <property type="entry name" value="RNase_HI_RT_Ty1"/>
    <property type="match status" value="1"/>
</dbReference>
<evidence type="ECO:0008006" key="2">
    <source>
        <dbReference type="Google" id="ProtNLM"/>
    </source>
</evidence>